<dbReference type="EMBL" id="FNQB01000001">
    <property type="protein sequence ID" value="SDY86130.1"/>
    <property type="molecule type" value="Genomic_DNA"/>
</dbReference>
<organism evidence="1 2">
    <name type="scientific">Asanoa ishikariensis</name>
    <dbReference type="NCBI Taxonomy" id="137265"/>
    <lineage>
        <taxon>Bacteria</taxon>
        <taxon>Bacillati</taxon>
        <taxon>Actinomycetota</taxon>
        <taxon>Actinomycetes</taxon>
        <taxon>Micromonosporales</taxon>
        <taxon>Micromonosporaceae</taxon>
        <taxon>Asanoa</taxon>
    </lineage>
</organism>
<dbReference type="Proteomes" id="UP000199632">
    <property type="component" value="Unassembled WGS sequence"/>
</dbReference>
<name>A0A1H3NBT9_9ACTN</name>
<keyword evidence="2" id="KW-1185">Reference proteome</keyword>
<proteinExistence type="predicted"/>
<gene>
    <name evidence="1" type="ORF">SAMN05421684_1959</name>
</gene>
<sequence length="97" mass="11253">MRDAVATFRSLRWELALAWWKKQEKSERVHVMYVRDKDKYPPFFWAACDCGWSGEQRPDEPNAQEAAFADAHAHAAVHAEILPIEIVPDVMYPIDKP</sequence>
<evidence type="ECO:0000313" key="2">
    <source>
        <dbReference type="Proteomes" id="UP000199632"/>
    </source>
</evidence>
<dbReference type="AlphaFoldDB" id="A0A1H3NBT9"/>
<evidence type="ECO:0000313" key="1">
    <source>
        <dbReference type="EMBL" id="SDY86130.1"/>
    </source>
</evidence>
<reference evidence="2" key="1">
    <citation type="submission" date="2016-10" db="EMBL/GenBank/DDBJ databases">
        <authorList>
            <person name="Varghese N."/>
            <person name="Submissions S."/>
        </authorList>
    </citation>
    <scope>NUCLEOTIDE SEQUENCE [LARGE SCALE GENOMIC DNA]</scope>
    <source>
        <strain evidence="2">DSM 44718</strain>
    </source>
</reference>
<protein>
    <submittedName>
        <fullName evidence="1">Uncharacterized protein</fullName>
    </submittedName>
</protein>
<accession>A0A1H3NBT9</accession>